<proteinExistence type="predicted"/>
<protein>
    <submittedName>
        <fullName evidence="1">Uncharacterized protein</fullName>
    </submittedName>
</protein>
<dbReference type="EMBL" id="BAABLW010000007">
    <property type="protein sequence ID" value="GAA4923997.1"/>
    <property type="molecule type" value="Genomic_DNA"/>
</dbReference>
<reference evidence="2" key="1">
    <citation type="journal article" date="2019" name="Int. J. Syst. Evol. Microbiol.">
        <title>The Global Catalogue of Microorganisms (GCM) 10K type strain sequencing project: providing services to taxonomists for standard genome sequencing and annotation.</title>
        <authorList>
            <consortium name="The Broad Institute Genomics Platform"/>
            <consortium name="The Broad Institute Genome Sequencing Center for Infectious Disease"/>
            <person name="Wu L."/>
            <person name="Ma J."/>
        </authorList>
    </citation>
    <scope>NUCLEOTIDE SEQUENCE [LARGE SCALE GENOMIC DNA]</scope>
    <source>
        <strain evidence="2">JCM 19129</strain>
    </source>
</reference>
<dbReference type="Proteomes" id="UP001500368">
    <property type="component" value="Unassembled WGS sequence"/>
</dbReference>
<evidence type="ECO:0000313" key="1">
    <source>
        <dbReference type="EMBL" id="GAA4923997.1"/>
    </source>
</evidence>
<keyword evidence="2" id="KW-1185">Reference proteome</keyword>
<gene>
    <name evidence="1" type="ORF">GCM10025790_21480</name>
</gene>
<organism evidence="1 2">
    <name type="scientific">Nesterenkonia rhizosphaerae</name>
    <dbReference type="NCBI Taxonomy" id="1348272"/>
    <lineage>
        <taxon>Bacteria</taxon>
        <taxon>Bacillati</taxon>
        <taxon>Actinomycetota</taxon>
        <taxon>Actinomycetes</taxon>
        <taxon>Micrococcales</taxon>
        <taxon>Micrococcaceae</taxon>
        <taxon>Nesterenkonia</taxon>
    </lineage>
</organism>
<name>A0ABP9G366_9MICC</name>
<evidence type="ECO:0000313" key="2">
    <source>
        <dbReference type="Proteomes" id="UP001500368"/>
    </source>
</evidence>
<accession>A0ABP9G366</accession>
<sequence length="48" mass="5226">MAAAALRSVHIGAGEYRLIVGAAAMRSEQTLAPTDHPMVTTLRYEKRN</sequence>
<comment type="caution">
    <text evidence="1">The sequence shown here is derived from an EMBL/GenBank/DDBJ whole genome shotgun (WGS) entry which is preliminary data.</text>
</comment>